<evidence type="ECO:0000259" key="6">
    <source>
        <dbReference type="SMART" id="SM01389"/>
    </source>
</evidence>
<evidence type="ECO:0000256" key="4">
    <source>
        <dbReference type="ARBA" id="ARBA00023242"/>
    </source>
</evidence>
<dbReference type="AlphaFoldDB" id="A0A9Q0LMR4"/>
<dbReference type="PANTHER" id="PTHR12882">
    <property type="entry name" value="SUPPRESSOR OF TY 4"/>
    <property type="match status" value="1"/>
</dbReference>
<dbReference type="InterPro" id="IPR029040">
    <property type="entry name" value="RPABC4/Spt4"/>
</dbReference>
<dbReference type="PANTHER" id="PTHR12882:SF1">
    <property type="entry name" value="TRANSCRIPTION ELONGATION FACTOR SPT4"/>
    <property type="match status" value="1"/>
</dbReference>
<reference evidence="7" key="1">
    <citation type="submission" date="2022-10" db="EMBL/GenBank/DDBJ databases">
        <title>Novel sulphate-reducing endosymbionts in the free-living metamonad Anaeramoeba.</title>
        <authorList>
            <person name="Jerlstrom-Hultqvist J."/>
            <person name="Cepicka I."/>
            <person name="Gallot-Lavallee L."/>
            <person name="Salas-Leiva D."/>
            <person name="Curtis B.A."/>
            <person name="Zahonova K."/>
            <person name="Pipaliya S."/>
            <person name="Dacks J."/>
            <person name="Roger A.J."/>
        </authorList>
    </citation>
    <scope>NUCLEOTIDE SEQUENCE</scope>
    <source>
        <strain evidence="7">BMAN</strain>
    </source>
</reference>
<dbReference type="OrthoDB" id="248751at2759"/>
<feature type="domain" description="Spt4/RpoE2 zinc finger" evidence="6">
    <location>
        <begin position="18"/>
        <end position="94"/>
    </location>
</feature>
<dbReference type="GO" id="GO:0008270">
    <property type="term" value="F:zinc ion binding"/>
    <property type="evidence" value="ECO:0007669"/>
    <property type="project" value="InterPro"/>
</dbReference>
<dbReference type="PIRSF" id="PIRSF025023">
    <property type="entry name" value="Spt4"/>
    <property type="match status" value="1"/>
</dbReference>
<evidence type="ECO:0000313" key="8">
    <source>
        <dbReference type="Proteomes" id="UP001149090"/>
    </source>
</evidence>
<dbReference type="GO" id="GO:0032044">
    <property type="term" value="C:DSIF complex"/>
    <property type="evidence" value="ECO:0007669"/>
    <property type="project" value="TreeGrafter"/>
</dbReference>
<dbReference type="EMBL" id="JAPDFW010000065">
    <property type="protein sequence ID" value="KAJ5075481.1"/>
    <property type="molecule type" value="Genomic_DNA"/>
</dbReference>
<gene>
    <name evidence="7" type="ORF">M0811_07451</name>
</gene>
<sequence length="119" mass="13529">MEQEERVKTIVPLNSHTARACLSCGLVKTFEQFNQDGCENCPFLSLKNNKEGINECTTPSFEGLIALINPQESWVAKWKGFVDRIPGCYAMRLTGRLPPEIIQQLREQNIDYVPLDNDN</sequence>
<evidence type="ECO:0000256" key="2">
    <source>
        <dbReference type="ARBA" id="ARBA00010464"/>
    </source>
</evidence>
<organism evidence="7 8">
    <name type="scientific">Anaeramoeba ignava</name>
    <name type="common">Anaerobic marine amoeba</name>
    <dbReference type="NCBI Taxonomy" id="1746090"/>
    <lineage>
        <taxon>Eukaryota</taxon>
        <taxon>Metamonada</taxon>
        <taxon>Anaeramoebidae</taxon>
        <taxon>Anaeramoeba</taxon>
    </lineage>
</organism>
<dbReference type="GO" id="GO:0140673">
    <property type="term" value="P:transcription elongation-coupled chromatin remodeling"/>
    <property type="evidence" value="ECO:0007669"/>
    <property type="project" value="InterPro"/>
</dbReference>
<dbReference type="Gene3D" id="3.30.40.210">
    <property type="match status" value="1"/>
</dbReference>
<dbReference type="Proteomes" id="UP001149090">
    <property type="component" value="Unassembled WGS sequence"/>
</dbReference>
<evidence type="ECO:0000256" key="1">
    <source>
        <dbReference type="ARBA" id="ARBA00004123"/>
    </source>
</evidence>
<dbReference type="SMART" id="SM01389">
    <property type="entry name" value="Spt4"/>
    <property type="match status" value="1"/>
</dbReference>
<dbReference type="InterPro" id="IPR038510">
    <property type="entry name" value="Spt4_sf"/>
</dbReference>
<evidence type="ECO:0000313" key="7">
    <source>
        <dbReference type="EMBL" id="KAJ5075481.1"/>
    </source>
</evidence>
<dbReference type="InterPro" id="IPR009287">
    <property type="entry name" value="Spt4"/>
</dbReference>
<dbReference type="GO" id="GO:0000993">
    <property type="term" value="F:RNA polymerase II complex binding"/>
    <property type="evidence" value="ECO:0007669"/>
    <property type="project" value="TreeGrafter"/>
</dbReference>
<comment type="subcellular location">
    <subcellularLocation>
        <location evidence="1 5">Nucleus</location>
    </subcellularLocation>
</comment>
<keyword evidence="3 5" id="KW-0804">Transcription</keyword>
<name>A0A9Q0LMR4_ANAIG</name>
<dbReference type="SUPFAM" id="SSF63393">
    <property type="entry name" value="RNA polymerase subunits"/>
    <property type="match status" value="1"/>
</dbReference>
<accession>A0A9Q0LMR4</accession>
<evidence type="ECO:0000256" key="3">
    <source>
        <dbReference type="ARBA" id="ARBA00023163"/>
    </source>
</evidence>
<dbReference type="InterPro" id="IPR022800">
    <property type="entry name" value="Spt4/RpoE2_Znf"/>
</dbReference>
<dbReference type="Pfam" id="PF06093">
    <property type="entry name" value="Spt4"/>
    <property type="match status" value="1"/>
</dbReference>
<dbReference type="GO" id="GO:0006355">
    <property type="term" value="P:regulation of DNA-templated transcription"/>
    <property type="evidence" value="ECO:0007669"/>
    <property type="project" value="InterPro"/>
</dbReference>
<comment type="caution">
    <text evidence="7">The sequence shown here is derived from an EMBL/GenBank/DDBJ whole genome shotgun (WGS) entry which is preliminary data.</text>
</comment>
<protein>
    <submittedName>
        <fullName evidence="7">Suppressor of ty 4</fullName>
    </submittedName>
</protein>
<keyword evidence="8" id="KW-1185">Reference proteome</keyword>
<dbReference type="OMA" id="FDGMIAV"/>
<dbReference type="CDD" id="cd07973">
    <property type="entry name" value="Spt4"/>
    <property type="match status" value="1"/>
</dbReference>
<evidence type="ECO:0000256" key="5">
    <source>
        <dbReference type="PIRNR" id="PIRNR025023"/>
    </source>
</evidence>
<proteinExistence type="inferred from homology"/>
<keyword evidence="4 5" id="KW-0539">Nucleus</keyword>
<comment type="similarity">
    <text evidence="2 5">Belongs to the SPT4 family.</text>
</comment>